<dbReference type="InterPro" id="IPR003593">
    <property type="entry name" value="AAA+_ATPase"/>
</dbReference>
<reference evidence="10" key="1">
    <citation type="submission" date="2017-04" db="EMBL/GenBank/DDBJ databases">
        <title>Function of individual gut microbiota members based on whole genome sequencing of pure cultures obtained from chicken caecum.</title>
        <authorList>
            <person name="Medvecky M."/>
            <person name="Cejkova D."/>
            <person name="Polansky O."/>
            <person name="Karasova D."/>
            <person name="Kubasova T."/>
            <person name="Cizek A."/>
            <person name="Rychlik I."/>
        </authorList>
    </citation>
    <scope>NUCLEOTIDE SEQUENCE [LARGE SCALE GENOMIC DNA]</scope>
    <source>
        <strain evidence="10">An5</strain>
    </source>
</reference>
<dbReference type="Pfam" id="PF10431">
    <property type="entry name" value="ClpB_D2-small"/>
    <property type="match status" value="1"/>
</dbReference>
<dbReference type="SMART" id="SM01086">
    <property type="entry name" value="ClpB_D2-small"/>
    <property type="match status" value="1"/>
</dbReference>
<keyword evidence="10" id="KW-1185">Reference proteome</keyword>
<dbReference type="EMBL" id="NFIE01000003">
    <property type="protein sequence ID" value="OUN89530.1"/>
    <property type="molecule type" value="Genomic_DNA"/>
</dbReference>
<dbReference type="Gene3D" id="1.10.1780.10">
    <property type="entry name" value="Clp, N-terminal domain"/>
    <property type="match status" value="1"/>
</dbReference>
<feature type="coiled-coil region" evidence="6">
    <location>
        <begin position="477"/>
        <end position="523"/>
    </location>
</feature>
<feature type="domain" description="Clp R" evidence="8">
    <location>
        <begin position="2"/>
        <end position="189"/>
    </location>
</feature>
<dbReference type="Pfam" id="PF02861">
    <property type="entry name" value="Clp_N"/>
    <property type="match status" value="2"/>
</dbReference>
<dbReference type="SUPFAM" id="SSF81923">
    <property type="entry name" value="Double Clp-N motif"/>
    <property type="match status" value="2"/>
</dbReference>
<dbReference type="GO" id="GO:0005524">
    <property type="term" value="F:ATP binding"/>
    <property type="evidence" value="ECO:0007669"/>
    <property type="project" value="UniProtKB-KW"/>
</dbReference>
<keyword evidence="6" id="KW-0175">Coiled coil</keyword>
<accession>A0A1Y3Y5E4</accession>
<dbReference type="OrthoDB" id="9803641at2"/>
<dbReference type="FunFam" id="3.40.50.300:FF:000010">
    <property type="entry name" value="Chaperone clpB 1, putative"/>
    <property type="match status" value="1"/>
</dbReference>
<dbReference type="InterPro" id="IPR003959">
    <property type="entry name" value="ATPase_AAA_core"/>
</dbReference>
<evidence type="ECO:0000256" key="4">
    <source>
        <dbReference type="ARBA" id="ARBA00023186"/>
    </source>
</evidence>
<keyword evidence="1 5" id="KW-0677">Repeat</keyword>
<proteinExistence type="predicted"/>
<dbReference type="InterPro" id="IPR019489">
    <property type="entry name" value="Clp_ATPase_C"/>
</dbReference>
<keyword evidence="2" id="KW-0547">Nucleotide-binding</keyword>
<dbReference type="GO" id="GO:0034605">
    <property type="term" value="P:cellular response to heat"/>
    <property type="evidence" value="ECO:0007669"/>
    <property type="project" value="TreeGrafter"/>
</dbReference>
<keyword evidence="4" id="KW-0143">Chaperone</keyword>
<dbReference type="SUPFAM" id="SSF52540">
    <property type="entry name" value="P-loop containing nucleoside triphosphate hydrolases"/>
    <property type="match status" value="2"/>
</dbReference>
<keyword evidence="3" id="KW-0067">ATP-binding</keyword>
<dbReference type="CDD" id="cd19499">
    <property type="entry name" value="RecA-like_ClpB_Hsp104-like"/>
    <property type="match status" value="1"/>
</dbReference>
<dbReference type="PANTHER" id="PTHR11638">
    <property type="entry name" value="ATP-DEPENDENT CLP PROTEASE"/>
    <property type="match status" value="1"/>
</dbReference>
<dbReference type="Pfam" id="PF07724">
    <property type="entry name" value="AAA_2"/>
    <property type="match status" value="1"/>
</dbReference>
<dbReference type="Gene3D" id="4.10.860.10">
    <property type="entry name" value="UVR domain"/>
    <property type="match status" value="1"/>
</dbReference>
<feature type="region of interest" description="Disordered" evidence="7">
    <location>
        <begin position="890"/>
        <end position="918"/>
    </location>
</feature>
<dbReference type="PROSITE" id="PS00870">
    <property type="entry name" value="CLPAB_1"/>
    <property type="match status" value="1"/>
</dbReference>
<evidence type="ECO:0000256" key="2">
    <source>
        <dbReference type="ARBA" id="ARBA00022741"/>
    </source>
</evidence>
<dbReference type="SMART" id="SM00382">
    <property type="entry name" value="AAA"/>
    <property type="match status" value="2"/>
</dbReference>
<evidence type="ECO:0000313" key="10">
    <source>
        <dbReference type="Proteomes" id="UP000195781"/>
    </source>
</evidence>
<dbReference type="FunFam" id="3.40.50.300:FF:000025">
    <property type="entry name" value="ATP-dependent Clp protease subunit"/>
    <property type="match status" value="1"/>
</dbReference>
<feature type="region of interest" description="Disordered" evidence="7">
    <location>
        <begin position="65"/>
        <end position="123"/>
    </location>
</feature>
<gene>
    <name evidence="9" type="ORF">B5G02_01930</name>
</gene>
<dbReference type="InterPro" id="IPR036628">
    <property type="entry name" value="Clp_N_dom_sf"/>
</dbReference>
<dbReference type="Pfam" id="PF00004">
    <property type="entry name" value="AAA"/>
    <property type="match status" value="1"/>
</dbReference>
<feature type="compositionally biased region" description="Gly residues" evidence="7">
    <location>
        <begin position="901"/>
        <end position="918"/>
    </location>
</feature>
<name>A0A1Y3Y5E4_9ACTN</name>
<dbReference type="Proteomes" id="UP000195781">
    <property type="component" value="Unassembled WGS sequence"/>
</dbReference>
<dbReference type="Gene3D" id="3.40.50.300">
    <property type="entry name" value="P-loop containing nucleotide triphosphate hydrolases"/>
    <property type="match status" value="2"/>
</dbReference>
<dbReference type="PROSITE" id="PS51903">
    <property type="entry name" value="CLP_R"/>
    <property type="match status" value="1"/>
</dbReference>
<dbReference type="PANTHER" id="PTHR11638:SF18">
    <property type="entry name" value="HEAT SHOCK PROTEIN 104"/>
    <property type="match status" value="1"/>
</dbReference>
<dbReference type="RefSeq" id="WP_094334970.1">
    <property type="nucleotide sequence ID" value="NZ_NFIE01000003.1"/>
</dbReference>
<dbReference type="InterPro" id="IPR027417">
    <property type="entry name" value="P-loop_NTPase"/>
</dbReference>
<dbReference type="InterPro" id="IPR050130">
    <property type="entry name" value="ClpA_ClpB"/>
</dbReference>
<dbReference type="Gene3D" id="1.10.8.60">
    <property type="match status" value="2"/>
</dbReference>
<evidence type="ECO:0000256" key="5">
    <source>
        <dbReference type="PROSITE-ProRule" id="PRU01251"/>
    </source>
</evidence>
<evidence type="ECO:0000256" key="1">
    <source>
        <dbReference type="ARBA" id="ARBA00022737"/>
    </source>
</evidence>
<dbReference type="GO" id="GO:0005737">
    <property type="term" value="C:cytoplasm"/>
    <property type="evidence" value="ECO:0007669"/>
    <property type="project" value="TreeGrafter"/>
</dbReference>
<feature type="compositionally biased region" description="Low complexity" evidence="7">
    <location>
        <begin position="79"/>
        <end position="109"/>
    </location>
</feature>
<dbReference type="AlphaFoldDB" id="A0A1Y3Y5E4"/>
<dbReference type="InterPro" id="IPR001270">
    <property type="entry name" value="ClpA/B"/>
</dbReference>
<evidence type="ECO:0000256" key="6">
    <source>
        <dbReference type="SAM" id="Coils"/>
    </source>
</evidence>
<evidence type="ECO:0000256" key="7">
    <source>
        <dbReference type="SAM" id="MobiDB-lite"/>
    </source>
</evidence>
<dbReference type="Pfam" id="PF17871">
    <property type="entry name" value="AAA_lid_9"/>
    <property type="match status" value="1"/>
</dbReference>
<dbReference type="GO" id="GO:0016887">
    <property type="term" value="F:ATP hydrolysis activity"/>
    <property type="evidence" value="ECO:0007669"/>
    <property type="project" value="InterPro"/>
</dbReference>
<protein>
    <submittedName>
        <fullName evidence="9">NDP-hexose 4-ketoreductase</fullName>
    </submittedName>
</protein>
<dbReference type="InterPro" id="IPR041546">
    <property type="entry name" value="ClpA/ClpB_AAA_lid"/>
</dbReference>
<evidence type="ECO:0000259" key="8">
    <source>
        <dbReference type="PROSITE" id="PS51903"/>
    </source>
</evidence>
<dbReference type="InterPro" id="IPR004176">
    <property type="entry name" value="Clp_R_N"/>
</dbReference>
<dbReference type="InterPro" id="IPR018368">
    <property type="entry name" value="ClpA/B_CS1"/>
</dbReference>
<comment type="caution">
    <text evidence="9">The sequence shown here is derived from an EMBL/GenBank/DDBJ whole genome shotgun (WGS) entry which is preliminary data.</text>
</comment>
<dbReference type="CDD" id="cd00009">
    <property type="entry name" value="AAA"/>
    <property type="match status" value="1"/>
</dbReference>
<evidence type="ECO:0000313" key="9">
    <source>
        <dbReference type="EMBL" id="OUN89530.1"/>
    </source>
</evidence>
<dbReference type="PRINTS" id="PR00300">
    <property type="entry name" value="CLPPROTEASEA"/>
</dbReference>
<organism evidence="9 10">
    <name type="scientific">[Collinsella] massiliensis</name>
    <dbReference type="NCBI Taxonomy" id="1232426"/>
    <lineage>
        <taxon>Bacteria</taxon>
        <taxon>Bacillati</taxon>
        <taxon>Actinomycetota</taxon>
        <taxon>Coriobacteriia</taxon>
        <taxon>Coriobacteriales</taxon>
        <taxon>Coriobacteriaceae</taxon>
        <taxon>Enorma</taxon>
    </lineage>
</organism>
<evidence type="ECO:0000256" key="3">
    <source>
        <dbReference type="ARBA" id="ARBA00022840"/>
    </source>
</evidence>
<sequence>MLERFTDRARRVMSIAKQEAVALGTTNVGTEHLLLALAKEEEGVAAEALRSLELSYDDIMTQLKESATTKPGGTGTVSAAAPEGAAADGPTTGDAPAAEGGAAEPAAGEEPGHEPAPGTGGKLAFTPAVIHVMEAAFRQARSHDQTYVSTEHLLLGIVDETSCRAMDILMRLGVSAPAIRQAVEQLISKDQGKRPMAGAGFGRPGAGLPFFSGEATGGKQDKGGSMLEQFGTNLTAKARAGELDPVIGREREIGRMMEILSRRNKNNPLILGDPGVGKTALVEGLAQEIAAGNVPENLMDKNIWALDLPGLVAGAKYRGEFEERLKGVIQECTDADDVILFIDEMHTLIGAGSAEGSIDASSMLKPVLARGAFQIIGATTAEEFRKYLTKDPAFERRFQSIDVEEPSVEDTVQILSALLPRYEEHHHVRYTPEAVEAAASLSARYIQDRYLPDKAIDLIDESGARARIAKNRAPEAVRDAEAKVAELKAAMEEASEADDMNRAAELKEQEHEAEIALSEARAAWTAELDASPLVIDTEQIADIVSATSGVPVSSLTEDESRRLLACEDALKTRIIGQDEAVAAVAKAIRRSRSPLKDPRRPGGSFIFLGPTGTGKTELAKTLAEYLFGSKDALISFDMSEFASEYEVSKLIGSPPGYVGHEEGGQLTKAVRRHPYSVVLFDEIEKAHPDIFNILLQVLDEGRLTDGQGKTVDFRNTVVIMTSNVGAREIAQESSVGFGSTGEAGLSGKEIKSRAMTELKRLFRPEFLNRVDDIVVFQKLTGESLTAIAELLVDDLRQRLIANGMNIRLTDAAVAKIVAEGTDLTNGARPLRRAIQRLIEDPLSEELLAGEWRAGDTVLCDVDGGEFVFSHGTGEIPAPRATGELGASFETAPHSAGAAPRLGGGGSGGIQQVGAGAKG</sequence>